<dbReference type="AlphaFoldDB" id="A0A1H2D6X6"/>
<dbReference type="STRING" id="113562.SAMN04489716_8326"/>
<evidence type="ECO:0000259" key="2">
    <source>
        <dbReference type="Pfam" id="PF13546"/>
    </source>
</evidence>
<evidence type="ECO:0000313" key="3">
    <source>
        <dbReference type="EMBL" id="SDT78329.1"/>
    </source>
</evidence>
<keyword evidence="4" id="KW-1185">Reference proteome</keyword>
<dbReference type="Proteomes" id="UP000198688">
    <property type="component" value="Chromosome I"/>
</dbReference>
<feature type="region of interest" description="Disordered" evidence="1">
    <location>
        <begin position="131"/>
        <end position="168"/>
    </location>
</feature>
<evidence type="ECO:0000256" key="1">
    <source>
        <dbReference type="SAM" id="MobiDB-lite"/>
    </source>
</evidence>
<dbReference type="Pfam" id="PF13546">
    <property type="entry name" value="DDE_5"/>
    <property type="match status" value="1"/>
</dbReference>
<proteinExistence type="predicted"/>
<evidence type="ECO:0000313" key="4">
    <source>
        <dbReference type="Proteomes" id="UP000198688"/>
    </source>
</evidence>
<dbReference type="InterPro" id="IPR038721">
    <property type="entry name" value="IS701-like_DDE_dom"/>
</dbReference>
<accession>A0A1H2D6X6</accession>
<gene>
    <name evidence="3" type="ORF">SAMN04489716_8326</name>
</gene>
<sequence length="214" mass="23807">MTSWPPGADVTTITCAQIRQLVNRRTAVGQWEPGDREILIVLDAGYEAPRIAWLLRDLPIEILGRTRSDRVLRRATPARVYHPEGSRPARHGGEFVFGDSATWDTEQTVTHTDTRLYGQTRALAQDLRRPWERPVPPERLTPGPGAAGDPRWPPARPINDRPLQEGHQPASYGMKNKLRAGGSGVAGTLARVNVRREVWGVPEKGQGLVLKVLR</sequence>
<feature type="domain" description="Transposase IS701-like DDE" evidence="2">
    <location>
        <begin position="7"/>
        <end position="110"/>
    </location>
</feature>
<organism evidence="3 4">
    <name type="scientific">Actinoplanes derwentensis</name>
    <dbReference type="NCBI Taxonomy" id="113562"/>
    <lineage>
        <taxon>Bacteria</taxon>
        <taxon>Bacillati</taxon>
        <taxon>Actinomycetota</taxon>
        <taxon>Actinomycetes</taxon>
        <taxon>Micromonosporales</taxon>
        <taxon>Micromonosporaceae</taxon>
        <taxon>Actinoplanes</taxon>
    </lineage>
</organism>
<reference evidence="3 4" key="1">
    <citation type="submission" date="2016-10" db="EMBL/GenBank/DDBJ databases">
        <authorList>
            <person name="de Groot N.N."/>
        </authorList>
    </citation>
    <scope>NUCLEOTIDE SEQUENCE [LARGE SCALE GENOMIC DNA]</scope>
    <source>
        <strain evidence="3 4">DSM 43941</strain>
    </source>
</reference>
<dbReference type="EMBL" id="LT629758">
    <property type="protein sequence ID" value="SDT78329.1"/>
    <property type="molecule type" value="Genomic_DNA"/>
</dbReference>
<protein>
    <recommendedName>
        <fullName evidence="2">Transposase IS701-like DDE domain-containing protein</fullName>
    </recommendedName>
</protein>
<name>A0A1H2D6X6_9ACTN</name>